<reference evidence="1" key="1">
    <citation type="submission" date="2016-04" db="EMBL/GenBank/DDBJ databases">
        <authorList>
            <person name="Evans L.H."/>
            <person name="Alamgir A."/>
            <person name="Owens N."/>
            <person name="Weber N.D."/>
            <person name="Virtaneva K."/>
            <person name="Barbian K."/>
            <person name="Babar A."/>
            <person name="Rosenke K."/>
        </authorList>
    </citation>
    <scope>NUCLEOTIDE SEQUENCE</scope>
    <source>
        <strain evidence="1">86-2</strain>
    </source>
</reference>
<dbReference type="EMBL" id="FLUL01000001">
    <property type="protein sequence ID" value="SBV95403.1"/>
    <property type="molecule type" value="Genomic_DNA"/>
</dbReference>
<proteinExistence type="predicted"/>
<accession>A0A212J7K1</accession>
<evidence type="ECO:0000313" key="1">
    <source>
        <dbReference type="EMBL" id="SBV95403.1"/>
    </source>
</evidence>
<protein>
    <submittedName>
        <fullName evidence="1">Uncharacterized protein</fullName>
    </submittedName>
</protein>
<organism evidence="1">
    <name type="scientific">uncultured Dysgonomonas sp</name>
    <dbReference type="NCBI Taxonomy" id="206096"/>
    <lineage>
        <taxon>Bacteria</taxon>
        <taxon>Pseudomonadati</taxon>
        <taxon>Bacteroidota</taxon>
        <taxon>Bacteroidia</taxon>
        <taxon>Bacteroidales</taxon>
        <taxon>Dysgonomonadaceae</taxon>
        <taxon>Dysgonomonas</taxon>
        <taxon>environmental samples</taxon>
    </lineage>
</organism>
<name>A0A212J7K1_9BACT</name>
<gene>
    <name evidence="1" type="ORF">KL86DYS2_10903</name>
</gene>
<sequence>MKLCFIFYYIFVKDFVHKKWSLYVTLQLLNQCVFIILKKLYELESQHY</sequence>
<dbReference type="AlphaFoldDB" id="A0A212J7K1"/>